<dbReference type="SUPFAM" id="SSF57783">
    <property type="entry name" value="Zinc beta-ribbon"/>
    <property type="match status" value="1"/>
</dbReference>
<reference evidence="6" key="2">
    <citation type="submission" date="2021-12" db="EMBL/GenBank/DDBJ databases">
        <title>Resequencing data analysis of finger millet.</title>
        <authorList>
            <person name="Hatakeyama M."/>
            <person name="Aluri S."/>
            <person name="Balachadran M.T."/>
            <person name="Sivarajan S.R."/>
            <person name="Poveda L."/>
            <person name="Shimizu-Inatsugi R."/>
            <person name="Schlapbach R."/>
            <person name="Sreeman S.M."/>
            <person name="Shimizu K.K."/>
        </authorList>
    </citation>
    <scope>NUCLEOTIDE SEQUENCE</scope>
</reference>
<protein>
    <recommendedName>
        <fullName evidence="5">Transcription elongation factor 1 homolog</fullName>
    </recommendedName>
</protein>
<comment type="subcellular location">
    <subcellularLocation>
        <location evidence="1 5">Nucleus</location>
    </subcellularLocation>
</comment>
<dbReference type="GO" id="GO:0000993">
    <property type="term" value="F:RNA polymerase II complex binding"/>
    <property type="evidence" value="ECO:0007669"/>
    <property type="project" value="TreeGrafter"/>
</dbReference>
<keyword evidence="5" id="KW-0479">Metal-binding</keyword>
<evidence type="ECO:0000313" key="6">
    <source>
        <dbReference type="EMBL" id="GJN29548.1"/>
    </source>
</evidence>
<organism evidence="6 7">
    <name type="scientific">Eleusine coracana subsp. coracana</name>
    <dbReference type="NCBI Taxonomy" id="191504"/>
    <lineage>
        <taxon>Eukaryota</taxon>
        <taxon>Viridiplantae</taxon>
        <taxon>Streptophyta</taxon>
        <taxon>Embryophyta</taxon>
        <taxon>Tracheophyta</taxon>
        <taxon>Spermatophyta</taxon>
        <taxon>Magnoliopsida</taxon>
        <taxon>Liliopsida</taxon>
        <taxon>Poales</taxon>
        <taxon>Poaceae</taxon>
        <taxon>PACMAD clade</taxon>
        <taxon>Chloridoideae</taxon>
        <taxon>Cynodonteae</taxon>
        <taxon>Eleusininae</taxon>
        <taxon>Eleusine</taxon>
    </lineage>
</organism>
<dbReference type="Gene3D" id="2.20.25.190">
    <property type="match status" value="1"/>
</dbReference>
<dbReference type="InterPro" id="IPR038567">
    <property type="entry name" value="T_Elf1_sf"/>
</dbReference>
<dbReference type="AlphaFoldDB" id="A0AAV5F1I1"/>
<dbReference type="Pfam" id="PF05129">
    <property type="entry name" value="Zn_ribbon_Elf1"/>
    <property type="match status" value="1"/>
</dbReference>
<reference evidence="6" key="1">
    <citation type="journal article" date="2018" name="DNA Res.">
        <title>Multiple hybrid de novo genome assembly of finger millet, an orphan allotetraploid crop.</title>
        <authorList>
            <person name="Hatakeyama M."/>
            <person name="Aluri S."/>
            <person name="Balachadran M.T."/>
            <person name="Sivarajan S.R."/>
            <person name="Patrignani A."/>
            <person name="Gruter S."/>
            <person name="Poveda L."/>
            <person name="Shimizu-Inatsugi R."/>
            <person name="Baeten J."/>
            <person name="Francoijs K.J."/>
            <person name="Nataraja K.N."/>
            <person name="Reddy Y.A.N."/>
            <person name="Phadnis S."/>
            <person name="Ravikumar R.L."/>
            <person name="Schlapbach R."/>
            <person name="Sreeman S.M."/>
            <person name="Shimizu K.K."/>
        </authorList>
    </citation>
    <scope>NUCLEOTIDE SEQUENCE</scope>
</reference>
<keyword evidence="7" id="KW-1185">Reference proteome</keyword>
<dbReference type="PANTHER" id="PTHR20934">
    <property type="entry name" value="TRANSCRIPTION ELONGATION FACTOR 1 HOMOLOG"/>
    <property type="match status" value="1"/>
</dbReference>
<dbReference type="GO" id="GO:0008270">
    <property type="term" value="F:zinc ion binding"/>
    <property type="evidence" value="ECO:0007669"/>
    <property type="project" value="UniProtKB-KW"/>
</dbReference>
<dbReference type="InterPro" id="IPR007808">
    <property type="entry name" value="Elf1"/>
</dbReference>
<dbReference type="PANTHER" id="PTHR20934:SF21">
    <property type="entry name" value="TRANSCRIPTION ELONGATION FACTOR 1 HOMOLOG"/>
    <property type="match status" value="1"/>
</dbReference>
<dbReference type="GO" id="GO:0006368">
    <property type="term" value="P:transcription elongation by RNA polymerase II"/>
    <property type="evidence" value="ECO:0007669"/>
    <property type="project" value="TreeGrafter"/>
</dbReference>
<comment type="function">
    <text evidence="5">Transcription elongation factor implicated in the maintenance of proper chromatin structure in actively transcribed regions.</text>
</comment>
<dbReference type="GO" id="GO:0008023">
    <property type="term" value="C:transcription elongation factor complex"/>
    <property type="evidence" value="ECO:0007669"/>
    <property type="project" value="TreeGrafter"/>
</dbReference>
<evidence type="ECO:0000256" key="3">
    <source>
        <dbReference type="ARBA" id="ARBA00022833"/>
    </source>
</evidence>
<evidence type="ECO:0000256" key="5">
    <source>
        <dbReference type="RuleBase" id="RU364033"/>
    </source>
</evidence>
<gene>
    <name evidence="6" type="primary">gb17778</name>
    <name evidence="6" type="ORF">PR202_gb17778</name>
</gene>
<dbReference type="EMBL" id="BQKI01000081">
    <property type="protein sequence ID" value="GJN29548.1"/>
    <property type="molecule type" value="Genomic_DNA"/>
</dbReference>
<dbReference type="Proteomes" id="UP001054889">
    <property type="component" value="Unassembled WGS sequence"/>
</dbReference>
<comment type="similarity">
    <text evidence="2 5">Belongs to the ELOF1 family.</text>
</comment>
<keyword evidence="5" id="KW-0804">Transcription</keyword>
<evidence type="ECO:0000313" key="7">
    <source>
        <dbReference type="Proteomes" id="UP001054889"/>
    </source>
</evidence>
<sequence>MSQSVNTPPFLYRSFLTSPILILDARNQELHSDCSLQEVKKKRSPVLGVGPNWAARTPGSHARRSSRSFIDNVDCFIDLEHNCARVVCFVCQENFSTKAHTLTEPVDVYAEWIDACVAVNTQ</sequence>
<keyword evidence="5" id="KW-0863">Zinc-finger</keyword>
<evidence type="ECO:0000256" key="2">
    <source>
        <dbReference type="ARBA" id="ARBA00009730"/>
    </source>
</evidence>
<name>A0AAV5F1I1_ELECO</name>
<comment type="caution">
    <text evidence="6">The sequence shown here is derived from an EMBL/GenBank/DDBJ whole genome shotgun (WGS) entry which is preliminary data.</text>
</comment>
<keyword evidence="5" id="KW-0805">Transcription regulation</keyword>
<proteinExistence type="inferred from homology"/>
<evidence type="ECO:0000256" key="1">
    <source>
        <dbReference type="ARBA" id="ARBA00004123"/>
    </source>
</evidence>
<evidence type="ECO:0000256" key="4">
    <source>
        <dbReference type="ARBA" id="ARBA00023242"/>
    </source>
</evidence>
<keyword evidence="4 5" id="KW-0539">Nucleus</keyword>
<keyword evidence="3 5" id="KW-0862">Zinc</keyword>
<accession>A0AAV5F1I1</accession>